<name>A0A5B8UWV5_9SPHI</name>
<evidence type="ECO:0000313" key="2">
    <source>
        <dbReference type="Proteomes" id="UP000321479"/>
    </source>
</evidence>
<keyword evidence="1" id="KW-0121">Carboxypeptidase</keyword>
<proteinExistence type="predicted"/>
<evidence type="ECO:0000313" key="1">
    <source>
        <dbReference type="EMBL" id="QEC62801.1"/>
    </source>
</evidence>
<dbReference type="RefSeq" id="WP_147031378.1">
    <property type="nucleotide sequence ID" value="NZ_CP042436.1"/>
</dbReference>
<protein>
    <submittedName>
        <fullName evidence="1">Carboxypeptidase-like regulatory domain-containing protein</fullName>
    </submittedName>
</protein>
<keyword evidence="1" id="KW-0645">Protease</keyword>
<dbReference type="EMBL" id="CP042436">
    <property type="protein sequence ID" value="QEC62801.1"/>
    <property type="molecule type" value="Genomic_DNA"/>
</dbReference>
<accession>A0A5B8UWV5</accession>
<organism evidence="1 2">
    <name type="scientific">Mucilaginibacter ginsenosidivorans</name>
    <dbReference type="NCBI Taxonomy" id="398053"/>
    <lineage>
        <taxon>Bacteria</taxon>
        <taxon>Pseudomonadati</taxon>
        <taxon>Bacteroidota</taxon>
        <taxon>Sphingobacteriia</taxon>
        <taxon>Sphingobacteriales</taxon>
        <taxon>Sphingobacteriaceae</taxon>
        <taxon>Mucilaginibacter</taxon>
    </lineage>
</organism>
<reference evidence="1 2" key="1">
    <citation type="journal article" date="2017" name="Curr. Microbiol.">
        <title>Mucilaginibacter ginsenosidivorans sp. nov., Isolated from Soil of Ginseng Field.</title>
        <authorList>
            <person name="Kim M.M."/>
            <person name="Siddiqi M.Z."/>
            <person name="Im W.T."/>
        </authorList>
    </citation>
    <scope>NUCLEOTIDE SEQUENCE [LARGE SCALE GENOMIC DNA]</scope>
    <source>
        <strain evidence="1 2">Gsoil 3017</strain>
    </source>
</reference>
<dbReference type="SUPFAM" id="SSF49464">
    <property type="entry name" value="Carboxypeptidase regulatory domain-like"/>
    <property type="match status" value="1"/>
</dbReference>
<dbReference type="Pfam" id="PF13715">
    <property type="entry name" value="CarbopepD_reg_2"/>
    <property type="match status" value="1"/>
</dbReference>
<dbReference type="OrthoDB" id="9775095at2"/>
<dbReference type="InterPro" id="IPR008969">
    <property type="entry name" value="CarboxyPept-like_regulatory"/>
</dbReference>
<dbReference type="AlphaFoldDB" id="A0A5B8UWV5"/>
<dbReference type="Gene3D" id="2.60.40.1120">
    <property type="entry name" value="Carboxypeptidase-like, regulatory domain"/>
    <property type="match status" value="1"/>
</dbReference>
<keyword evidence="1" id="KW-0378">Hydrolase</keyword>
<keyword evidence="2" id="KW-1185">Reference proteome</keyword>
<dbReference type="GO" id="GO:0004180">
    <property type="term" value="F:carboxypeptidase activity"/>
    <property type="evidence" value="ECO:0007669"/>
    <property type="project" value="UniProtKB-KW"/>
</dbReference>
<dbReference type="Proteomes" id="UP000321479">
    <property type="component" value="Chromosome"/>
</dbReference>
<sequence length="394" mass="44767">MQLNLSLALPMRKSLFIFLFLLPALVHAQYKITGRVLDSASRHPVAGATVFLADALVVTATTADGSFTLENVRNGQYSLVISAVGFGKYKQSVNVHDNIELGDITVSLRAVQLNEVKIIRNKSFNKKYYKMFAAKFLGVTQNAKSCSILNPHVLNIRYDDDKDVLTAGSDDFLEIQNKALGYKLKYLLENFISDEESQSLYYDGVAAFEQMDGNASRQKKWDKNRVKAYKGSMMHFLRSLIANQMTEEGFTVYKLLRQTISDPGADSLARERIKQYKLLIAQGLPEQQMLTYWRQVSHQSTTLHKLIEKPLKISNILKKTDQKGIFALTYPFALYIIYNKDNVYRESVITFKSDYTLFDLNGSILDPETVFIEGSWSNNRIADSLPVDYQLPQN</sequence>
<dbReference type="KEGG" id="mgin:FRZ54_09470"/>
<gene>
    <name evidence="1" type="ORF">FRZ54_09470</name>
</gene>